<evidence type="ECO:0000313" key="3">
    <source>
        <dbReference type="Proteomes" id="UP000199455"/>
    </source>
</evidence>
<evidence type="ECO:0000259" key="1">
    <source>
        <dbReference type="Pfam" id="PF19647"/>
    </source>
</evidence>
<reference evidence="3" key="1">
    <citation type="submission" date="2016-10" db="EMBL/GenBank/DDBJ databases">
        <authorList>
            <person name="Varghese N."/>
            <person name="Submissions S."/>
        </authorList>
    </citation>
    <scope>NUCLEOTIDE SEQUENCE [LARGE SCALE GENOMIC DNA]</scope>
    <source>
        <strain evidence="3">DSM 18609</strain>
    </source>
</reference>
<gene>
    <name evidence="2" type="ORF">SAMN04488024_11066</name>
</gene>
<dbReference type="InterPro" id="IPR046148">
    <property type="entry name" value="Septknot"/>
</dbReference>
<dbReference type="STRING" id="390242.SAMN04488024_11066"/>
<accession>A0A1G6ZDU2</accession>
<dbReference type="Proteomes" id="UP000199455">
    <property type="component" value="Unassembled WGS sequence"/>
</dbReference>
<keyword evidence="3" id="KW-1185">Reference proteome</keyword>
<evidence type="ECO:0000313" key="2">
    <source>
        <dbReference type="EMBL" id="SDE00642.1"/>
    </source>
</evidence>
<feature type="domain" description="7(1) septoil knot" evidence="1">
    <location>
        <begin position="1"/>
        <end position="82"/>
    </location>
</feature>
<dbReference type="AlphaFoldDB" id="A0A1G6ZDU2"/>
<name>A0A1G6ZDU2_9SPHI</name>
<protein>
    <recommendedName>
        <fullName evidence="1">7(1) septoil knot domain-containing protein</fullName>
    </recommendedName>
</protein>
<dbReference type="EMBL" id="FMZH01000010">
    <property type="protein sequence ID" value="SDE00642.1"/>
    <property type="molecule type" value="Genomic_DNA"/>
</dbReference>
<sequence length="92" mass="10228">MARIYQCSTMGEARIRAAVVAEKVQADLLVYRVSSWGSASGDARWYITPEQQDATSLLFFTSIGMAELKIYFVSSAAEAGWQISHHRLKGKL</sequence>
<dbReference type="Pfam" id="PF19647">
    <property type="entry name" value="Septknot"/>
    <property type="match status" value="1"/>
</dbReference>
<organism evidence="2 3">
    <name type="scientific">Pedobacter soli</name>
    <dbReference type="NCBI Taxonomy" id="390242"/>
    <lineage>
        <taxon>Bacteria</taxon>
        <taxon>Pseudomonadati</taxon>
        <taxon>Bacteroidota</taxon>
        <taxon>Sphingobacteriia</taxon>
        <taxon>Sphingobacteriales</taxon>
        <taxon>Sphingobacteriaceae</taxon>
        <taxon>Pedobacter</taxon>
    </lineage>
</organism>
<dbReference type="RefSeq" id="WP_090771499.1">
    <property type="nucleotide sequence ID" value="NZ_FMZH01000010.1"/>
</dbReference>
<proteinExistence type="predicted"/>